<organism evidence="7 8">
    <name type="scientific">Nannocystis pusilla</name>
    <dbReference type="NCBI Taxonomy" id="889268"/>
    <lineage>
        <taxon>Bacteria</taxon>
        <taxon>Pseudomonadati</taxon>
        <taxon>Myxococcota</taxon>
        <taxon>Polyangia</taxon>
        <taxon>Nannocystales</taxon>
        <taxon>Nannocystaceae</taxon>
        <taxon>Nannocystis</taxon>
    </lineage>
</organism>
<evidence type="ECO:0000256" key="1">
    <source>
        <dbReference type="ARBA" id="ARBA00004651"/>
    </source>
</evidence>
<dbReference type="Proteomes" id="UP001150924">
    <property type="component" value="Unassembled WGS sequence"/>
</dbReference>
<keyword evidence="8" id="KW-1185">Reference proteome</keyword>
<protein>
    <submittedName>
        <fullName evidence="7">Lysylphosphatidylglycerol synthase domain-containing protein</fullName>
    </submittedName>
</protein>
<feature type="transmembrane region" description="Helical" evidence="6">
    <location>
        <begin position="163"/>
        <end position="183"/>
    </location>
</feature>
<evidence type="ECO:0000256" key="2">
    <source>
        <dbReference type="ARBA" id="ARBA00022475"/>
    </source>
</evidence>
<sequence>MIEPAPPRRRALLWAASCVGAAVLLWLASRKVPLWPDVLHLPRPELFALAAALHLPYSLARAVRLRWALPPGAPVSRDLLVGSGLVSFLVILLLPLRLGELSRPLILARAGVAGLGLPEAIAAIASERLLDGLLVVGMLFLGLGLSTAFSPEFAALVGSVERFGLASGVVFAGLMLGLGLLAFTPPRHHERLGGLVRPVLGARLGDFVFHLAAALRPIFTSARGLFLLGASLVYWAITLLQLWLVLLACGLDLGAGEAAVIVAVVGLSIQLPGGPAQVGSFQFGAALALQLFIGPADLRGPGASFGALMYLLGLLGALVLALPGLALLGRDRRRRVIDPSSSPPSEPGPIA</sequence>
<keyword evidence="2" id="KW-1003">Cell membrane</keyword>
<dbReference type="Pfam" id="PF03706">
    <property type="entry name" value="LPG_synthase_TM"/>
    <property type="match status" value="1"/>
</dbReference>
<dbReference type="GO" id="GO:0005886">
    <property type="term" value="C:plasma membrane"/>
    <property type="evidence" value="ECO:0007669"/>
    <property type="project" value="UniProtKB-SubCell"/>
</dbReference>
<feature type="transmembrane region" description="Helical" evidence="6">
    <location>
        <begin position="308"/>
        <end position="328"/>
    </location>
</feature>
<dbReference type="EMBL" id="JAPNKE010000002">
    <property type="protein sequence ID" value="MCY1010377.1"/>
    <property type="molecule type" value="Genomic_DNA"/>
</dbReference>
<evidence type="ECO:0000256" key="6">
    <source>
        <dbReference type="SAM" id="Phobius"/>
    </source>
</evidence>
<proteinExistence type="predicted"/>
<feature type="transmembrane region" description="Helical" evidence="6">
    <location>
        <begin position="75"/>
        <end position="94"/>
    </location>
</feature>
<keyword evidence="4 6" id="KW-1133">Transmembrane helix</keyword>
<comment type="subcellular location">
    <subcellularLocation>
        <location evidence="1">Cell membrane</location>
        <topology evidence="1">Multi-pass membrane protein</topology>
    </subcellularLocation>
</comment>
<evidence type="ECO:0000256" key="4">
    <source>
        <dbReference type="ARBA" id="ARBA00022989"/>
    </source>
</evidence>
<evidence type="ECO:0000256" key="5">
    <source>
        <dbReference type="ARBA" id="ARBA00023136"/>
    </source>
</evidence>
<gene>
    <name evidence="7" type="ORF">OV079_33390</name>
</gene>
<dbReference type="AlphaFoldDB" id="A0A9X3IZ97"/>
<feature type="transmembrane region" description="Helical" evidence="6">
    <location>
        <begin position="106"/>
        <end position="125"/>
    </location>
</feature>
<evidence type="ECO:0000313" key="7">
    <source>
        <dbReference type="EMBL" id="MCY1010377.1"/>
    </source>
</evidence>
<feature type="transmembrane region" description="Helical" evidence="6">
    <location>
        <begin position="253"/>
        <end position="271"/>
    </location>
</feature>
<evidence type="ECO:0000313" key="8">
    <source>
        <dbReference type="Proteomes" id="UP001150924"/>
    </source>
</evidence>
<dbReference type="RefSeq" id="WP_267773287.1">
    <property type="nucleotide sequence ID" value="NZ_JAPNKE010000002.1"/>
</dbReference>
<accession>A0A9X3IZ97</accession>
<reference evidence="7" key="1">
    <citation type="submission" date="2022-11" db="EMBL/GenBank/DDBJ databases">
        <title>Minimal conservation of predation-associated metabolite biosynthetic gene clusters underscores biosynthetic potential of Myxococcota including descriptions for ten novel species: Archangium lansinium sp. nov., Myxococcus landrumus sp. nov., Nannocystis bai.</title>
        <authorList>
            <person name="Ahearne A."/>
            <person name="Stevens C."/>
            <person name="Phillips K."/>
        </authorList>
    </citation>
    <scope>NUCLEOTIDE SEQUENCE</scope>
    <source>
        <strain evidence="7">Na p29</strain>
    </source>
</reference>
<keyword evidence="5 6" id="KW-0472">Membrane</keyword>
<name>A0A9X3IZ97_9BACT</name>
<feature type="transmembrane region" description="Helical" evidence="6">
    <location>
        <begin position="225"/>
        <end position="247"/>
    </location>
</feature>
<feature type="transmembrane region" description="Helical" evidence="6">
    <location>
        <begin position="132"/>
        <end position="151"/>
    </location>
</feature>
<comment type="caution">
    <text evidence="7">The sequence shown here is derived from an EMBL/GenBank/DDBJ whole genome shotgun (WGS) entry which is preliminary data.</text>
</comment>
<dbReference type="InterPro" id="IPR022791">
    <property type="entry name" value="L-PG_synthase/AglD"/>
</dbReference>
<keyword evidence="3 6" id="KW-0812">Transmembrane</keyword>
<evidence type="ECO:0000256" key="3">
    <source>
        <dbReference type="ARBA" id="ARBA00022692"/>
    </source>
</evidence>